<dbReference type="InterPro" id="IPR005519">
    <property type="entry name" value="Acid_phosphat_B-like"/>
</dbReference>
<reference evidence="4" key="1">
    <citation type="journal article" date="2018" name="Genome Biol.">
        <title>SKESA: strategic k-mer extension for scrupulous assemblies.</title>
        <authorList>
            <person name="Souvorov A."/>
            <person name="Agarwala R."/>
            <person name="Lipman D.J."/>
        </authorList>
    </citation>
    <scope>NUCLEOTIDE SEQUENCE</scope>
    <source>
        <strain evidence="4">AZ00058701</strain>
    </source>
</reference>
<dbReference type="Gene3D" id="3.40.50.1000">
    <property type="entry name" value="HAD superfamily/HAD-like"/>
    <property type="match status" value="1"/>
</dbReference>
<organism evidence="5 6">
    <name type="scientific">Legionella pneumophila</name>
    <dbReference type="NCBI Taxonomy" id="446"/>
    <lineage>
        <taxon>Bacteria</taxon>
        <taxon>Pseudomonadati</taxon>
        <taxon>Pseudomonadota</taxon>
        <taxon>Gammaproteobacteria</taxon>
        <taxon>Legionellales</taxon>
        <taxon>Legionellaceae</taxon>
        <taxon>Legionella</taxon>
    </lineage>
</organism>
<dbReference type="InterPro" id="IPR036412">
    <property type="entry name" value="HAD-like_sf"/>
</dbReference>
<dbReference type="InterPro" id="IPR014403">
    <property type="entry name" value="APS1/VSP"/>
</dbReference>
<evidence type="ECO:0000256" key="2">
    <source>
        <dbReference type="ARBA" id="ARBA00023180"/>
    </source>
</evidence>
<reference evidence="4" key="3">
    <citation type="submission" date="2019-10" db="EMBL/GenBank/DDBJ databases">
        <authorList>
            <consortium name="NCBI Pathogen Detection Project"/>
        </authorList>
    </citation>
    <scope>NUCLEOTIDE SEQUENCE</scope>
    <source>
        <strain evidence="4">AZ00058701</strain>
    </source>
</reference>
<dbReference type="PIRSF" id="PIRSF002674">
    <property type="entry name" value="VSP"/>
    <property type="match status" value="1"/>
</dbReference>
<name>A0A129B9G0_LEGPN</name>
<keyword evidence="1 3" id="KW-0732">Signal</keyword>
<dbReference type="EMBL" id="DACWHX010000001">
    <property type="protein sequence ID" value="HAU1878749.1"/>
    <property type="molecule type" value="Genomic_DNA"/>
</dbReference>
<reference evidence="5 6" key="2">
    <citation type="submission" date="2018-06" db="EMBL/GenBank/DDBJ databases">
        <authorList>
            <consortium name="Pathogen Informatics"/>
            <person name="Doyle S."/>
        </authorList>
    </citation>
    <scope>NUCLEOTIDE SEQUENCE [LARGE SCALE GENOMIC DNA]</scope>
    <source>
        <strain evidence="5 6">NCTC12000</strain>
    </source>
</reference>
<dbReference type="RefSeq" id="WP_010948321.1">
    <property type="nucleotide sequence ID" value="NZ_BAZA01000206.1"/>
</dbReference>
<dbReference type="SUPFAM" id="SSF56784">
    <property type="entry name" value="HAD-like"/>
    <property type="match status" value="1"/>
</dbReference>
<gene>
    <name evidence="4" type="ORF">JBJ86_00590</name>
    <name evidence="5" type="ORF">NCTC12000_02816</name>
</gene>
<evidence type="ECO:0000256" key="1">
    <source>
        <dbReference type="ARBA" id="ARBA00022729"/>
    </source>
</evidence>
<evidence type="ECO:0000256" key="3">
    <source>
        <dbReference type="SAM" id="SignalP"/>
    </source>
</evidence>
<dbReference type="EMBL" id="UGOL01000001">
    <property type="protein sequence ID" value="STX80798.1"/>
    <property type="molecule type" value="Genomic_DNA"/>
</dbReference>
<dbReference type="PANTHER" id="PTHR31284:SF10">
    <property type="entry name" value="ACID PHOSPHATASE-LIKE PROTEIN"/>
    <property type="match status" value="1"/>
</dbReference>
<evidence type="ECO:0000313" key="4">
    <source>
        <dbReference type="EMBL" id="HAU1878749.1"/>
    </source>
</evidence>
<dbReference type="Proteomes" id="UP000254631">
    <property type="component" value="Unassembled WGS sequence"/>
</dbReference>
<dbReference type="PANTHER" id="PTHR31284">
    <property type="entry name" value="ACID PHOSPHATASE-LIKE PROTEIN"/>
    <property type="match status" value="1"/>
</dbReference>
<dbReference type="SMR" id="A0A129B9G0"/>
<keyword evidence="2" id="KW-0325">Glycoprotein</keyword>
<sequence length="226" mass="25928">MKQQFYKLPQILISLCLLLILSTPIQAEPPNLSLIRKEIKNYYDSGLYYHELERTIKLAQEYIHQQYLINKNNKHPQKLAIVLDIDETSLSNYDKMVKRDFTGSKEQIHKEILAANSPAIKPMLTLYKNALKQGIKVFFVTGRQESERDATRANLIKAGYTKWAGLYLRPNGYSSPSIIPFKSKAREMIAKKGYTIIASIGDQCSDIQGGYTKKGFKLPNPFYYLP</sequence>
<dbReference type="GeneID" id="57036620"/>
<protein>
    <submittedName>
        <fullName evidence="4 5">Acid phosphatase</fullName>
    </submittedName>
</protein>
<evidence type="ECO:0000313" key="6">
    <source>
        <dbReference type="Proteomes" id="UP000254631"/>
    </source>
</evidence>
<feature type="signal peptide" evidence="3">
    <location>
        <begin position="1"/>
        <end position="27"/>
    </location>
</feature>
<dbReference type="AlphaFoldDB" id="A0A129B9G0"/>
<feature type="chain" id="PRO_5042331806" evidence="3">
    <location>
        <begin position="28"/>
        <end position="226"/>
    </location>
</feature>
<evidence type="ECO:0000313" key="5">
    <source>
        <dbReference type="EMBL" id="STX80798.1"/>
    </source>
</evidence>
<dbReference type="Proteomes" id="UP000866496">
    <property type="component" value="Unassembled WGS sequence"/>
</dbReference>
<dbReference type="Pfam" id="PF03767">
    <property type="entry name" value="Acid_phosphat_B"/>
    <property type="match status" value="1"/>
</dbReference>
<accession>A0A129B9G0</accession>
<dbReference type="OMA" id="HYHESGE"/>
<dbReference type="InterPro" id="IPR023214">
    <property type="entry name" value="HAD_sf"/>
</dbReference>
<proteinExistence type="predicted"/>